<accession>A0ACB8WUR2</accession>
<organism evidence="1 2">
    <name type="scientific">Scortum barcoo</name>
    <name type="common">barcoo grunter</name>
    <dbReference type="NCBI Taxonomy" id="214431"/>
    <lineage>
        <taxon>Eukaryota</taxon>
        <taxon>Metazoa</taxon>
        <taxon>Chordata</taxon>
        <taxon>Craniata</taxon>
        <taxon>Vertebrata</taxon>
        <taxon>Euteleostomi</taxon>
        <taxon>Actinopterygii</taxon>
        <taxon>Neopterygii</taxon>
        <taxon>Teleostei</taxon>
        <taxon>Neoteleostei</taxon>
        <taxon>Acanthomorphata</taxon>
        <taxon>Eupercaria</taxon>
        <taxon>Centrarchiformes</taxon>
        <taxon>Terapontoidei</taxon>
        <taxon>Terapontidae</taxon>
        <taxon>Scortum</taxon>
    </lineage>
</organism>
<gene>
    <name evidence="1" type="ORF">L3Q82_024061</name>
</gene>
<sequence>MLVGEKAEDKAHALNINVKPDTDAELTAKDSQPPINVIVRGQSASSAEKAEDNPSAQHDSVTDKDNAIKPKLQITLSTFTVKNGEDLKVEIPVAGQPTPKVEWKRDGEVVKETSRLEVLNTASLTVLHIRHAAREHSGQYSITVSNSAGTYIGEITVVVLEKPDPPRGPIRTDEISSDYATISWEPPEYTGGCQLDNYIVEKRETTSTDWQTVSATTVRTTIKVTKLKTGSEYQFRVFAENRYGKSSAITSPIVTAQYPFSVPTAPGTPFASTVTKYSMVIEWEPPAKDGGSPITGYHLERKEKNSILWTKLNKLVIPDARFKTSGLAEGIEYEFRVFAENIAGLSPASKISECYVARDPCDPPGKPEAVVITRENITLQWAKPRYDGGSTITGYVVEKKELPDGRWMKANFTNVIENEFTVTGLTGGQSYEFRVTAKNGAGVWSTPSESVTILAQDVIEGPTAFIDPKFKSTTVVQAGETFVIDADYFGKPLPEVTWLKDGKEIDNVTPRMEVKNTLTHTTLTVRDCTRVDGGHFVLSLSNIGGTTSIPVNVKVLDRPGPPDGLLRVKVVSAEKCNLHWNPPLNDGGASVSHYIVEKRETSRVTWTAVEPHVEAVSYKVTKLVPGREYIFRTAAVNKFGVGEFLESEPFIAQNPFTTPSAPSTPTASAVTGDSIMLTWERPETDGGSEIDGYILEKRDKEGVRWTKCNRRRLNDLRFRCTGLTEGHYYQFRVMAENAAGAGAPSEPSEYIKVCEATYPPGPPTNPKVTDYSSSFVSLTWSKPIYDGGAAISGFAVEMKEAAEDDWITCTPSTGTEDTNYTVKRLRENAEYNFRIRAMNATGVGEHVDLPGSVVAAEKLEPPEIELDTALRKIVSVRACSTLCLFVTIRGRPEPEVKWSKEGGTLSERAQIEVTSSHTVLLIENVNRNDTGKYVLTAENYSGSKSTFINVRVLDSPSAPTNLEVKDVKRDSVSISWEAPIIDGGAKISHYMVEKREEARKAFTSVCSNCVRNSYKIDNLQEGCFYYFRVLAVNEFGTGLPAETTEAVKVSEAPPPPGKITLSNVTRNSARLFWEKPDHDGGSKITCYIVEMQAKGDDMWTVCSEGKALEATINGLAKGNEYFFRVSAVNEKGKSEPKSLLAPVTVKDSSAEPIINLLSNSFTVKAGNDLKIDVPFKGVPPPTVAWKKDGNLLKETSRVNVQTSDTSSQIIIRDAARIDVGTYEVTLDNSVGTTSTEIFVNVFERPGPPTDLSVDEVSADFMSLSWQPPHYTGGCQISNYIVEKRDIGSTIWQTVSATVARTSIKISRLTQGTEYQFRIAAENRYGKSQFVDSEPVVAQYPFKPPGPPTNLCIVNASKSTMVVAWSKPDSDGGGPVIGYHIECKDQSSILWTKLNRSPVTENQFKVTSVEEGLIYEFRVSAENMAGVGPYSKASEPVAARDQCDPPRNLTVTNITNSSVSLSWDKPEYDGGAKITGYIVERKELPDSCWLKCNFTNLLDTFLEVTGLTENEQYDFRVIAKNAAELFSAPSETTGPVTVQHDVEPPKIILDDKFSQAVVVKAGDLLKIYADISGRPNPTVFWLKNGRNIGTKGRVEVTATKTHTSLLIRESVRKDSGQYTLTLQNTGGTTSRAITCKVLDRPGPPAGPLEVSGLSAEKCTLSWGPPHETGGAEIMYYIIEKCETSRVAWTLVYGDMMSTTCKITKLLKGNEYLFRVKAVNKYGEGETLESEPIKAVDPFTIPSAPTDVEVTSATSDTMTICWKRPATDGGSRISGYIIEKREKQGVRWVRVNKKPVYDLRVKASCLHEGCEYEFRVFAENAAGLSEPSLPCSLTLAEDPKFLPSPPAKPTIVDSSRSSITLSWNKPLFDGGAAVTGYKVEYKKTTEEDWTVGVHKIDKTEFTVTGLTSGTEYVFVVRSINKIGISEPSPETDPQVAIEREEEPRFDVTPEMRKTLLVKDGSSFTLTVPFRGKPVPSVTWDKADVDLRIRGLINTSGSATSITVEGATRDDSGKYTIKLQNVVGSASLTLNVRVLDSPGPPTRVAVKDVTKNSATVSWDIPDNEGGAPVKNYLVDIRDISRKGWTRLTHKCRRLSYKVSDLEEGGIYFFRVTAENEYGIGVPAETKEGTKMTGADILDKTRNSSVSDHPHATLQTCCKFKKIKSILFSLAFLIALFVCFSAHKRFTELLSKEEKDLPNTRVPMNRILTLPELKSNPFRKRICHVFSTSEQKDGSLTFEDFLDLLSAFSDSATLEIKSHYAFRIFDFDDDGTLDCGDLEKLVNCLTGETEDMRLTAEEMRQLISNILEESDIDKDGTVNLSEFQHVISRSPDFV</sequence>
<dbReference type="Proteomes" id="UP000831701">
    <property type="component" value="Chromosome 6"/>
</dbReference>
<name>A0ACB8WUR2_9TELE</name>
<keyword evidence="2" id="KW-1185">Reference proteome</keyword>
<protein>
    <submittedName>
        <fullName evidence="1">Uncharacterized protein</fullName>
    </submittedName>
</protein>
<dbReference type="EMBL" id="CM041536">
    <property type="protein sequence ID" value="KAI3371476.1"/>
    <property type="molecule type" value="Genomic_DNA"/>
</dbReference>
<proteinExistence type="predicted"/>
<evidence type="ECO:0000313" key="2">
    <source>
        <dbReference type="Proteomes" id="UP000831701"/>
    </source>
</evidence>
<reference evidence="1" key="1">
    <citation type="submission" date="2022-04" db="EMBL/GenBank/DDBJ databases">
        <title>Jade perch genome.</title>
        <authorList>
            <person name="Chao B."/>
        </authorList>
    </citation>
    <scope>NUCLEOTIDE SEQUENCE</scope>
    <source>
        <strain evidence="1">CB-2022</strain>
    </source>
</reference>
<comment type="caution">
    <text evidence="1">The sequence shown here is derived from an EMBL/GenBank/DDBJ whole genome shotgun (WGS) entry which is preliminary data.</text>
</comment>
<feature type="non-terminal residue" evidence="1">
    <location>
        <position position="2330"/>
    </location>
</feature>
<evidence type="ECO:0000313" key="1">
    <source>
        <dbReference type="EMBL" id="KAI3371476.1"/>
    </source>
</evidence>